<dbReference type="FunFam" id="3.50.50.60:FF:000169">
    <property type="entry name" value="Flavin-containing monooxygenase"/>
    <property type="match status" value="1"/>
</dbReference>
<dbReference type="InterPro" id="IPR036188">
    <property type="entry name" value="FAD/NAD-bd_sf"/>
</dbReference>
<evidence type="ECO:0000256" key="2">
    <source>
        <dbReference type="ARBA" id="ARBA00022630"/>
    </source>
</evidence>
<dbReference type="Proteomes" id="UP000636800">
    <property type="component" value="Chromosome 10"/>
</dbReference>
<evidence type="ECO:0000256" key="6">
    <source>
        <dbReference type="RuleBase" id="RU361177"/>
    </source>
</evidence>
<dbReference type="EC" id="1.-.-.-" evidence="6"/>
<dbReference type="OrthoDB" id="782199at2759"/>
<evidence type="ECO:0000256" key="4">
    <source>
        <dbReference type="ARBA" id="ARBA00022857"/>
    </source>
</evidence>
<dbReference type="InterPro" id="IPR000960">
    <property type="entry name" value="Flavin_mOase"/>
</dbReference>
<evidence type="ECO:0000313" key="7">
    <source>
        <dbReference type="EMBL" id="KAG0464225.1"/>
    </source>
</evidence>
<proteinExistence type="inferred from homology"/>
<protein>
    <recommendedName>
        <fullName evidence="6">Flavin-containing monooxygenase</fullName>
        <ecNumber evidence="6">1.-.-.-</ecNumber>
    </recommendedName>
</protein>
<keyword evidence="4" id="KW-0521">NADP</keyword>
<evidence type="ECO:0000256" key="1">
    <source>
        <dbReference type="ARBA" id="ARBA00009183"/>
    </source>
</evidence>
<accession>A0A835Q109</accession>
<sequence length="525" mass="59053">MEKKRVCVVGAGVSGLAVCKHLVEKGFQPVVFEACTAVGGQWTRTPASTRLQTSRNGYRFTDFPWSESVKDEFPDSKQVVEYLESYARRFCLHRYVRFNRKVVAAEYVGVKEEEIKVWDLWSGSGDAFAGGRGEWHVTVETSERPGSTEVHATDFLVLCIGRFSGLPAIPTFPTNKGPEVFEGKAIHSMDYADMGSFAAAQLVKGKRVTIVGFLKSALDIAAECANINGPENPCTMLVRTNKWNVPSLAAWGVPLQYLFFNRFSELLFHKPEEGIVLSVLATFLAPLAWLISKFTDSYFKKVMPLQKYGVAPEHSFFNALAFCALSLLPENFYDRVEEGSIVLKPSKAFEFGKNGVRIDGEASVVESDVVIFATGYQSDQKLRDIFLSQWFKDIVAGSENTTVPLYRHCIHPQIPQMAVIGYCESASNIHTYEMGAKWLACFLDGGFRLPSKRRMEKSVMEWDSHSKKYSGKNFRRSCLAYLHNWYIDQLCNDMGYNPRLKKGFLAYLFLPHSPADYADLESKGK</sequence>
<evidence type="ECO:0000313" key="8">
    <source>
        <dbReference type="Proteomes" id="UP000636800"/>
    </source>
</evidence>
<dbReference type="Pfam" id="PF00743">
    <property type="entry name" value="FMO-like"/>
    <property type="match status" value="1"/>
</dbReference>
<name>A0A835Q109_VANPL</name>
<dbReference type="EMBL" id="JADCNL010000010">
    <property type="protein sequence ID" value="KAG0464225.1"/>
    <property type="molecule type" value="Genomic_DNA"/>
</dbReference>
<dbReference type="InterPro" id="IPR050346">
    <property type="entry name" value="FMO-like"/>
</dbReference>
<keyword evidence="3 6" id="KW-0274">FAD</keyword>
<evidence type="ECO:0000256" key="3">
    <source>
        <dbReference type="ARBA" id="ARBA00022827"/>
    </source>
</evidence>
<evidence type="ECO:0000256" key="5">
    <source>
        <dbReference type="ARBA" id="ARBA00023002"/>
    </source>
</evidence>
<comment type="caution">
    <text evidence="7">The sequence shown here is derived from an EMBL/GenBank/DDBJ whole genome shotgun (WGS) entry which is preliminary data.</text>
</comment>
<dbReference type="GO" id="GO:0004499">
    <property type="term" value="F:N,N-dimethylaniline monooxygenase activity"/>
    <property type="evidence" value="ECO:0007669"/>
    <property type="project" value="InterPro"/>
</dbReference>
<dbReference type="Gene3D" id="3.50.50.60">
    <property type="entry name" value="FAD/NAD(P)-binding domain"/>
    <property type="match status" value="2"/>
</dbReference>
<dbReference type="GO" id="GO:0050661">
    <property type="term" value="F:NADP binding"/>
    <property type="evidence" value="ECO:0007669"/>
    <property type="project" value="InterPro"/>
</dbReference>
<keyword evidence="6" id="KW-0503">Monooxygenase</keyword>
<dbReference type="PIRSF" id="PIRSF000332">
    <property type="entry name" value="FMO"/>
    <property type="match status" value="1"/>
</dbReference>
<dbReference type="InterPro" id="IPR020946">
    <property type="entry name" value="Flavin_mOase-like"/>
</dbReference>
<dbReference type="FunFam" id="3.50.50.60:FF:000170">
    <property type="entry name" value="Flavin-containing monooxygenase"/>
    <property type="match status" value="1"/>
</dbReference>
<dbReference type="GO" id="GO:0050660">
    <property type="term" value="F:flavin adenine dinucleotide binding"/>
    <property type="evidence" value="ECO:0007669"/>
    <property type="project" value="InterPro"/>
</dbReference>
<keyword evidence="2 6" id="KW-0285">Flavoprotein</keyword>
<reference evidence="7 8" key="1">
    <citation type="journal article" date="2020" name="Nat. Food">
        <title>A phased Vanilla planifolia genome enables genetic improvement of flavour and production.</title>
        <authorList>
            <person name="Hasing T."/>
            <person name="Tang H."/>
            <person name="Brym M."/>
            <person name="Khazi F."/>
            <person name="Huang T."/>
            <person name="Chambers A.H."/>
        </authorList>
    </citation>
    <scope>NUCLEOTIDE SEQUENCE [LARGE SCALE GENOMIC DNA]</scope>
    <source>
        <tissue evidence="7">Leaf</tissue>
    </source>
</reference>
<organism evidence="7 8">
    <name type="scientific">Vanilla planifolia</name>
    <name type="common">Vanilla</name>
    <dbReference type="NCBI Taxonomy" id="51239"/>
    <lineage>
        <taxon>Eukaryota</taxon>
        <taxon>Viridiplantae</taxon>
        <taxon>Streptophyta</taxon>
        <taxon>Embryophyta</taxon>
        <taxon>Tracheophyta</taxon>
        <taxon>Spermatophyta</taxon>
        <taxon>Magnoliopsida</taxon>
        <taxon>Liliopsida</taxon>
        <taxon>Asparagales</taxon>
        <taxon>Orchidaceae</taxon>
        <taxon>Vanilloideae</taxon>
        <taxon>Vanilleae</taxon>
        <taxon>Vanilla</taxon>
    </lineage>
</organism>
<keyword evidence="8" id="KW-1185">Reference proteome</keyword>
<dbReference type="AlphaFoldDB" id="A0A835Q109"/>
<dbReference type="SUPFAM" id="SSF51905">
    <property type="entry name" value="FAD/NAD(P)-binding domain"/>
    <property type="match status" value="2"/>
</dbReference>
<comment type="cofactor">
    <cofactor evidence="6">
        <name>FAD</name>
        <dbReference type="ChEBI" id="CHEBI:57692"/>
    </cofactor>
</comment>
<comment type="similarity">
    <text evidence="1 6">Belongs to the FMO family.</text>
</comment>
<keyword evidence="5 6" id="KW-0560">Oxidoreductase</keyword>
<gene>
    <name evidence="7" type="ORF">HPP92_020294</name>
</gene>
<dbReference type="PANTHER" id="PTHR23023">
    <property type="entry name" value="DIMETHYLANILINE MONOOXYGENASE"/>
    <property type="match status" value="1"/>
</dbReference>